<evidence type="ECO:0000313" key="2">
    <source>
        <dbReference type="EMBL" id="KAA6354925.1"/>
    </source>
</evidence>
<dbReference type="AlphaFoldDB" id="A0A5J4TBU3"/>
<dbReference type="EMBL" id="SNRW01035472">
    <property type="protein sequence ID" value="KAA6354925.1"/>
    <property type="molecule type" value="Genomic_DNA"/>
</dbReference>
<feature type="compositionally biased region" description="Acidic residues" evidence="1">
    <location>
        <begin position="1"/>
        <end position="15"/>
    </location>
</feature>
<sequence>NADFFDELGIDEDGVDLSAPVGRRAAPQSNELRRTGLRARDGPRGRGAKRDGSDKDDDGFTQASDGLFDGTTSSTGDLLEHEYGSDNNGVDRLVIQQGKR</sequence>
<name>A0A5J4TBU3_9EUKA</name>
<organism evidence="2 3">
    <name type="scientific">Streblomastix strix</name>
    <dbReference type="NCBI Taxonomy" id="222440"/>
    <lineage>
        <taxon>Eukaryota</taxon>
        <taxon>Metamonada</taxon>
        <taxon>Preaxostyla</taxon>
        <taxon>Oxymonadida</taxon>
        <taxon>Streblomastigidae</taxon>
        <taxon>Streblomastix</taxon>
    </lineage>
</organism>
<evidence type="ECO:0000313" key="3">
    <source>
        <dbReference type="Proteomes" id="UP000324800"/>
    </source>
</evidence>
<gene>
    <name evidence="2" type="ORF">EZS28_049549</name>
</gene>
<feature type="non-terminal residue" evidence="2">
    <location>
        <position position="1"/>
    </location>
</feature>
<dbReference type="Proteomes" id="UP000324800">
    <property type="component" value="Unassembled WGS sequence"/>
</dbReference>
<protein>
    <submittedName>
        <fullName evidence="2">Uncharacterized protein</fullName>
    </submittedName>
</protein>
<evidence type="ECO:0000256" key="1">
    <source>
        <dbReference type="SAM" id="MobiDB-lite"/>
    </source>
</evidence>
<accession>A0A5J4TBU3</accession>
<feature type="compositionally biased region" description="Basic and acidic residues" evidence="1">
    <location>
        <begin position="31"/>
        <end position="53"/>
    </location>
</feature>
<proteinExistence type="predicted"/>
<feature type="region of interest" description="Disordered" evidence="1">
    <location>
        <begin position="1"/>
        <end position="100"/>
    </location>
</feature>
<comment type="caution">
    <text evidence="2">The sequence shown here is derived from an EMBL/GenBank/DDBJ whole genome shotgun (WGS) entry which is preliminary data.</text>
</comment>
<reference evidence="2 3" key="1">
    <citation type="submission" date="2019-03" db="EMBL/GenBank/DDBJ databases">
        <title>Single cell metagenomics reveals metabolic interactions within the superorganism composed of flagellate Streblomastix strix and complex community of Bacteroidetes bacteria on its surface.</title>
        <authorList>
            <person name="Treitli S.C."/>
            <person name="Kolisko M."/>
            <person name="Husnik F."/>
            <person name="Keeling P."/>
            <person name="Hampl V."/>
        </authorList>
    </citation>
    <scope>NUCLEOTIDE SEQUENCE [LARGE SCALE GENOMIC DNA]</scope>
    <source>
        <strain evidence="2">ST1C</strain>
    </source>
</reference>
<dbReference type="OrthoDB" id="276029at2759"/>